<sequence length="199" mass="22682">MSNKLKVGIYYVNSKDITINKLDYSEVVKITSETIKTSIDILTGNNYIVSKRKITNDVSTLNYIISASGMYGEYCGTNDNNNFIFKVLQNTTIIDDKNNIAIIVPVNTKITLSKISSNGYQFVKQDKLIKINNNSSELQKTVNKVINNTYSSIRNIGNTENVMKLPNNGGEKKKYRKPRKYMASKKHNPNKIRKTRKNR</sequence>
<evidence type="ECO:0000256" key="1">
    <source>
        <dbReference type="SAM" id="MobiDB-lite"/>
    </source>
</evidence>
<name>A0A6C0E4P9_9ZZZZ</name>
<accession>A0A6C0E4P9</accession>
<feature type="compositionally biased region" description="Basic residues" evidence="1">
    <location>
        <begin position="173"/>
        <end position="199"/>
    </location>
</feature>
<reference evidence="2" key="1">
    <citation type="journal article" date="2020" name="Nature">
        <title>Giant virus diversity and host interactions through global metagenomics.</title>
        <authorList>
            <person name="Schulz F."/>
            <person name="Roux S."/>
            <person name="Paez-Espino D."/>
            <person name="Jungbluth S."/>
            <person name="Walsh D.A."/>
            <person name="Denef V.J."/>
            <person name="McMahon K.D."/>
            <person name="Konstantinidis K.T."/>
            <person name="Eloe-Fadrosh E.A."/>
            <person name="Kyrpides N.C."/>
            <person name="Woyke T."/>
        </authorList>
    </citation>
    <scope>NUCLEOTIDE SEQUENCE</scope>
    <source>
        <strain evidence="2">GVMAG-M-3300023179-116</strain>
    </source>
</reference>
<proteinExistence type="predicted"/>
<dbReference type="AlphaFoldDB" id="A0A6C0E4P9"/>
<evidence type="ECO:0000313" key="2">
    <source>
        <dbReference type="EMBL" id="QHT23249.1"/>
    </source>
</evidence>
<protein>
    <submittedName>
        <fullName evidence="2">Uncharacterized protein</fullName>
    </submittedName>
</protein>
<dbReference type="EMBL" id="MN739730">
    <property type="protein sequence ID" value="QHT23249.1"/>
    <property type="molecule type" value="Genomic_DNA"/>
</dbReference>
<organism evidence="2">
    <name type="scientific">viral metagenome</name>
    <dbReference type="NCBI Taxonomy" id="1070528"/>
    <lineage>
        <taxon>unclassified sequences</taxon>
        <taxon>metagenomes</taxon>
        <taxon>organismal metagenomes</taxon>
    </lineage>
</organism>
<feature type="region of interest" description="Disordered" evidence="1">
    <location>
        <begin position="161"/>
        <end position="199"/>
    </location>
</feature>